<keyword evidence="10" id="KW-0505">Motor protein</keyword>
<evidence type="ECO:0000256" key="5">
    <source>
        <dbReference type="ARBA" id="ARBA00022741"/>
    </source>
</evidence>
<keyword evidence="4" id="KW-0493">Microtubule</keyword>
<dbReference type="GO" id="GO:0005929">
    <property type="term" value="C:cilium"/>
    <property type="evidence" value="ECO:0007669"/>
    <property type="project" value="UniProtKB-SubCell"/>
</dbReference>
<keyword evidence="12" id="KW-0966">Cell projection</keyword>
<dbReference type="GO" id="GO:0005524">
    <property type="term" value="F:ATP binding"/>
    <property type="evidence" value="ECO:0007669"/>
    <property type="project" value="UniProtKB-KW"/>
</dbReference>
<comment type="subcellular location">
    <subcellularLocation>
        <location evidence="1">Cell projection</location>
        <location evidence="1">Cilium</location>
    </subcellularLocation>
    <subcellularLocation>
        <location evidence="2">Cytoplasm</location>
        <location evidence="2">Cytoskeleton</location>
    </subcellularLocation>
</comment>
<evidence type="ECO:0000256" key="7">
    <source>
        <dbReference type="ARBA" id="ARBA00023017"/>
    </source>
</evidence>
<evidence type="ECO:0000256" key="6">
    <source>
        <dbReference type="ARBA" id="ARBA00022840"/>
    </source>
</evidence>
<keyword evidence="8" id="KW-0175">Coiled coil</keyword>
<dbReference type="InterPro" id="IPR041466">
    <property type="entry name" value="Dynein_AAA5_ext"/>
</dbReference>
<dbReference type="GO" id="GO:0045505">
    <property type="term" value="F:dynein intermediate chain binding"/>
    <property type="evidence" value="ECO:0007669"/>
    <property type="project" value="InterPro"/>
</dbReference>
<evidence type="ECO:0008006" key="17">
    <source>
        <dbReference type="Google" id="ProtNLM"/>
    </source>
</evidence>
<feature type="domain" description="Dynein heavy chain AAA 5 extension" evidence="14">
    <location>
        <begin position="322"/>
        <end position="442"/>
    </location>
</feature>
<evidence type="ECO:0000256" key="4">
    <source>
        <dbReference type="ARBA" id="ARBA00022701"/>
    </source>
</evidence>
<sequence length="541" mass="60596">ALIAEVMLQAEGFRDAKVLAKKTTTLYGLMIQQLSKQDHYDFGLRSLKAVLNMAGAVKREDPNMQEEHILLRALRDMNAPKFIKEDAALFKLLLGDLFPSIELAIPEYGSLQSAIQSELTHQGLQLHPTILFKTIQLFESQATRHCNMIVGQTMAGKSTVWKTLQAAKSQLAKDGAPGYTPVRVQVLNPKSISLNEIYGVYDLSTFEWIDGILSAIFRTLASDDKPDEKWIMLDGPVDTLWIESMNSVMDDNKVLTLINGDRIGMSPSMALLFEVQDLSVASPATVSRAGMVYMDVEDLGWRPFVKTWLVQAITDPDERDILTSLLDKYMTKVLAFRLAEVTELIPVTEFNCVKSFCNLYSVLATKDNGVDKSVGGADQFAPMVEKWFLFCLTWSVMGAASEDGRVRFDACIREIETIYPPVKTIYEFFVDPKGRELKLWDERLPPAYRILPGTPFYKILVPTVDTLRYGYLLQTLVNGGLHALIVGDTGVGKTSMIQKELDGLNDTYQRLVMNFSSATSSSTTQDVIENVMEKRSRSRFG</sequence>
<organism evidence="15 16">
    <name type="scientific">Aphanomyces astaci</name>
    <name type="common">Crayfish plague agent</name>
    <dbReference type="NCBI Taxonomy" id="112090"/>
    <lineage>
        <taxon>Eukaryota</taxon>
        <taxon>Sar</taxon>
        <taxon>Stramenopiles</taxon>
        <taxon>Oomycota</taxon>
        <taxon>Saprolegniomycetes</taxon>
        <taxon>Saprolegniales</taxon>
        <taxon>Verrucalvaceae</taxon>
        <taxon>Aphanomyces</taxon>
    </lineage>
</organism>
<dbReference type="InterPro" id="IPR043157">
    <property type="entry name" value="Dynein_AAA1S"/>
</dbReference>
<evidence type="ECO:0000256" key="12">
    <source>
        <dbReference type="ARBA" id="ARBA00023273"/>
    </source>
</evidence>
<reference evidence="15 16" key="1">
    <citation type="submission" date="2018-08" db="EMBL/GenBank/DDBJ databases">
        <title>Aphanomyces genome sequencing and annotation.</title>
        <authorList>
            <person name="Minardi D."/>
            <person name="Oidtmann B."/>
            <person name="Van Der Giezen M."/>
            <person name="Studholme D.J."/>
        </authorList>
    </citation>
    <scope>NUCLEOTIDE SEQUENCE [LARGE SCALE GENOMIC DNA]</scope>
    <source>
        <strain evidence="15 16">Yx</strain>
    </source>
</reference>
<evidence type="ECO:0000256" key="9">
    <source>
        <dbReference type="ARBA" id="ARBA00023069"/>
    </source>
</evidence>
<evidence type="ECO:0000256" key="2">
    <source>
        <dbReference type="ARBA" id="ARBA00004245"/>
    </source>
</evidence>
<dbReference type="PANTHER" id="PTHR45703">
    <property type="entry name" value="DYNEIN HEAVY CHAIN"/>
    <property type="match status" value="1"/>
</dbReference>
<name>A0A397APE0_APHAT</name>
<keyword evidence="11" id="KW-0206">Cytoskeleton</keyword>
<evidence type="ECO:0000313" key="16">
    <source>
        <dbReference type="Proteomes" id="UP000266239"/>
    </source>
</evidence>
<dbReference type="AlphaFoldDB" id="A0A397APE0"/>
<dbReference type="GO" id="GO:0030286">
    <property type="term" value="C:dynein complex"/>
    <property type="evidence" value="ECO:0007669"/>
    <property type="project" value="UniProtKB-KW"/>
</dbReference>
<keyword evidence="3" id="KW-0963">Cytoplasm</keyword>
<dbReference type="Proteomes" id="UP000266239">
    <property type="component" value="Unassembled WGS sequence"/>
</dbReference>
<evidence type="ECO:0000256" key="10">
    <source>
        <dbReference type="ARBA" id="ARBA00023175"/>
    </source>
</evidence>
<protein>
    <recommendedName>
        <fullName evidence="17">Dynein heavy chain hydrolytic ATP-binding dynein motor region domain-containing protein</fullName>
    </recommendedName>
</protein>
<accession>A0A397APE0</accession>
<evidence type="ECO:0000256" key="3">
    <source>
        <dbReference type="ARBA" id="ARBA00022490"/>
    </source>
</evidence>
<gene>
    <name evidence="15" type="ORF">DYB25_014191</name>
</gene>
<evidence type="ECO:0000256" key="1">
    <source>
        <dbReference type="ARBA" id="ARBA00004138"/>
    </source>
</evidence>
<dbReference type="EMBL" id="QUTA01007159">
    <property type="protein sequence ID" value="RHY08145.1"/>
    <property type="molecule type" value="Genomic_DNA"/>
</dbReference>
<keyword evidence="5" id="KW-0547">Nucleotide-binding</keyword>
<dbReference type="FunFam" id="1.10.8.710:FF:000001">
    <property type="entry name" value="Dynein axonemal heavy chain 2"/>
    <property type="match status" value="1"/>
</dbReference>
<dbReference type="Gene3D" id="3.40.50.300">
    <property type="entry name" value="P-loop containing nucleotide triphosphate hydrolases"/>
    <property type="match status" value="2"/>
</dbReference>
<dbReference type="Pfam" id="PF12775">
    <property type="entry name" value="AAA_7"/>
    <property type="match status" value="1"/>
</dbReference>
<dbReference type="InterPro" id="IPR026983">
    <property type="entry name" value="DHC"/>
</dbReference>
<feature type="non-terminal residue" evidence="15">
    <location>
        <position position="1"/>
    </location>
</feature>
<dbReference type="Gene3D" id="1.10.472.130">
    <property type="match status" value="1"/>
</dbReference>
<evidence type="ECO:0000259" key="13">
    <source>
        <dbReference type="Pfam" id="PF12774"/>
    </source>
</evidence>
<keyword evidence="9" id="KW-0969">Cilium</keyword>
<comment type="caution">
    <text evidence="15">The sequence shown here is derived from an EMBL/GenBank/DDBJ whole genome shotgun (WGS) entry which is preliminary data.</text>
</comment>
<dbReference type="SUPFAM" id="SSF52540">
    <property type="entry name" value="P-loop containing nucleoside triphosphate hydrolases"/>
    <property type="match status" value="1"/>
</dbReference>
<dbReference type="GO" id="GO:0051959">
    <property type="term" value="F:dynein light intermediate chain binding"/>
    <property type="evidence" value="ECO:0007669"/>
    <property type="project" value="InterPro"/>
</dbReference>
<feature type="non-terminal residue" evidence="15">
    <location>
        <position position="541"/>
    </location>
</feature>
<dbReference type="Pfam" id="PF17852">
    <property type="entry name" value="Dynein_AAA_lid"/>
    <property type="match status" value="1"/>
</dbReference>
<dbReference type="Pfam" id="PF12774">
    <property type="entry name" value="AAA_6"/>
    <property type="match status" value="1"/>
</dbReference>
<evidence type="ECO:0000256" key="8">
    <source>
        <dbReference type="ARBA" id="ARBA00023054"/>
    </source>
</evidence>
<evidence type="ECO:0000256" key="11">
    <source>
        <dbReference type="ARBA" id="ARBA00023212"/>
    </source>
</evidence>
<keyword evidence="7" id="KW-0243">Dynein</keyword>
<dbReference type="GO" id="GO:0007018">
    <property type="term" value="P:microtubule-based movement"/>
    <property type="evidence" value="ECO:0007669"/>
    <property type="project" value="InterPro"/>
</dbReference>
<proteinExistence type="predicted"/>
<feature type="domain" description="Dynein heavy chain hydrolytic ATP-binding dynein motor region" evidence="13">
    <location>
        <begin position="2"/>
        <end position="158"/>
    </location>
</feature>
<evidence type="ECO:0000259" key="14">
    <source>
        <dbReference type="Pfam" id="PF17852"/>
    </source>
</evidence>
<dbReference type="Gene3D" id="1.10.8.710">
    <property type="match status" value="1"/>
</dbReference>
<evidence type="ECO:0000313" key="15">
    <source>
        <dbReference type="EMBL" id="RHY08145.1"/>
    </source>
</evidence>
<dbReference type="InterPro" id="IPR035699">
    <property type="entry name" value="AAA_6"/>
</dbReference>
<dbReference type="InterPro" id="IPR027417">
    <property type="entry name" value="P-loop_NTPase"/>
</dbReference>
<dbReference type="GO" id="GO:0005874">
    <property type="term" value="C:microtubule"/>
    <property type="evidence" value="ECO:0007669"/>
    <property type="project" value="UniProtKB-KW"/>
</dbReference>
<keyword evidence="6" id="KW-0067">ATP-binding</keyword>
<dbReference type="PANTHER" id="PTHR45703:SF32">
    <property type="entry name" value="DYNEINS HEAVY CHAIN"/>
    <property type="match status" value="1"/>
</dbReference>